<dbReference type="RefSeq" id="WP_015203650.1">
    <property type="nucleotide sequence ID" value="NC_019753.1"/>
</dbReference>
<dbReference type="AlphaFoldDB" id="K9W005"/>
<proteinExistence type="predicted"/>
<dbReference type="OrthoDB" id="440269at2"/>
<dbReference type="HOGENOM" id="CLU_028464_0_0_3"/>
<dbReference type="eggNOG" id="COG3409">
    <property type="taxonomic scope" value="Bacteria"/>
</dbReference>
<dbReference type="Proteomes" id="UP000010472">
    <property type="component" value="Chromosome"/>
</dbReference>
<dbReference type="KEGG" id="cep:Cri9333_2680"/>
<name>K9W005_9CYAN</name>
<protein>
    <submittedName>
        <fullName evidence="1">Uncharacterized protein</fullName>
    </submittedName>
</protein>
<sequence>MRLKRRKILYGLTTIVGLFSFKNSIQRVQAQSSPIVGSNKNLLATGTLNSLPDNTTYPEIIEYSLDGKSQLQQSSAQKVVLDNLSLASNNNREQIYQAFLKAAAGGKENQPVLMYQGINTSPYSKQINDYPTRLMQRPDGKNLVSGNPVNATFSPYPALGEIPRINEQGLSFIHPDIKEACVCVGSFDKTGKFLTKWLGRNALACDEFWSSTKIIALLNLVSRANRRNPTVDFDSYSIRGIDTSGNKNTFRFQDLARDIVSYEKKIATSNSLGAMFKRFSLPLDLEKWLKFVTGNQDLIFRGRYGEKSFIEQPELVDTTTKKVILNADQQLPRWQCNAVSAYDLTRLVSMLGWHNYIPRQSRLPDAEWKSLKTVITAMGADPARLTDLAIQVLGLQNDIESVAIISKLGNGNTATRERTEAVYVALVHFVDSRPKALGKPAKLFTFTMALRGGKALQPRDPNQEVVELDARMATEVTEIVRRVVELELG</sequence>
<dbReference type="EMBL" id="CP003620">
    <property type="protein sequence ID" value="AFZ13536.1"/>
    <property type="molecule type" value="Genomic_DNA"/>
</dbReference>
<evidence type="ECO:0000313" key="2">
    <source>
        <dbReference type="Proteomes" id="UP000010472"/>
    </source>
</evidence>
<reference evidence="1 2" key="1">
    <citation type="submission" date="2012-06" db="EMBL/GenBank/DDBJ databases">
        <title>Finished chromosome of genome of Crinalium epipsammum PCC 9333.</title>
        <authorList>
            <consortium name="US DOE Joint Genome Institute"/>
            <person name="Gugger M."/>
            <person name="Coursin T."/>
            <person name="Rippka R."/>
            <person name="Tandeau De Marsac N."/>
            <person name="Huntemann M."/>
            <person name="Wei C.-L."/>
            <person name="Han J."/>
            <person name="Detter J.C."/>
            <person name="Han C."/>
            <person name="Tapia R."/>
            <person name="Davenport K."/>
            <person name="Daligault H."/>
            <person name="Erkkila T."/>
            <person name="Gu W."/>
            <person name="Munk A.C.C."/>
            <person name="Teshima H."/>
            <person name="Xu Y."/>
            <person name="Chain P."/>
            <person name="Chen A."/>
            <person name="Krypides N."/>
            <person name="Mavromatis K."/>
            <person name="Markowitz V."/>
            <person name="Szeto E."/>
            <person name="Ivanova N."/>
            <person name="Mikhailova N."/>
            <person name="Ovchinnikova G."/>
            <person name="Pagani I."/>
            <person name="Pati A."/>
            <person name="Goodwin L."/>
            <person name="Peters L."/>
            <person name="Pitluck S."/>
            <person name="Woyke T."/>
            <person name="Kerfeld C."/>
        </authorList>
    </citation>
    <scope>NUCLEOTIDE SEQUENCE [LARGE SCALE GENOMIC DNA]</scope>
    <source>
        <strain evidence="1 2">PCC 9333</strain>
    </source>
</reference>
<gene>
    <name evidence="1" type="ORF">Cri9333_2680</name>
</gene>
<evidence type="ECO:0000313" key="1">
    <source>
        <dbReference type="EMBL" id="AFZ13536.1"/>
    </source>
</evidence>
<keyword evidence="2" id="KW-1185">Reference proteome</keyword>
<accession>K9W005</accession>
<organism evidence="1 2">
    <name type="scientific">Crinalium epipsammum PCC 9333</name>
    <dbReference type="NCBI Taxonomy" id="1173022"/>
    <lineage>
        <taxon>Bacteria</taxon>
        <taxon>Bacillati</taxon>
        <taxon>Cyanobacteriota</taxon>
        <taxon>Cyanophyceae</taxon>
        <taxon>Gomontiellales</taxon>
        <taxon>Gomontiellaceae</taxon>
        <taxon>Crinalium</taxon>
    </lineage>
</organism>